<proteinExistence type="predicted"/>
<dbReference type="AlphaFoldDB" id="A0A0D6JLC7"/>
<gene>
    <name evidence="2" type="primary">rmlD</name>
    <name evidence="2" type="ORF">BN996_00164</name>
</gene>
<dbReference type="Gene3D" id="3.40.50.720">
    <property type="entry name" value="NAD(P)-binding Rossmann-like Domain"/>
    <property type="match status" value="1"/>
</dbReference>
<keyword evidence="3" id="KW-1185">Reference proteome</keyword>
<dbReference type="Proteomes" id="UP000198902">
    <property type="component" value="Unassembled WGS sequence"/>
</dbReference>
<dbReference type="NCBIfam" id="TIGR01214">
    <property type="entry name" value="rmlD"/>
    <property type="match status" value="1"/>
</dbReference>
<reference evidence="3" key="1">
    <citation type="submission" date="2015-03" db="EMBL/GenBank/DDBJ databases">
        <authorList>
            <person name="Urmite Genomes"/>
        </authorList>
    </citation>
    <scope>NUCLEOTIDE SEQUENCE [LARGE SCALE GENOMIC DNA]</scope>
    <source>
        <strain evidence="3">Arc-Hr</strain>
    </source>
</reference>
<dbReference type="InterPro" id="IPR029903">
    <property type="entry name" value="RmlD-like-bd"/>
</dbReference>
<feature type="domain" description="RmlD-like substrate binding" evidence="1">
    <location>
        <begin position="4"/>
        <end position="290"/>
    </location>
</feature>
<organism evidence="2 3">
    <name type="scientific">Haloferax massiliensis</name>
    <dbReference type="NCBI Taxonomy" id="1476858"/>
    <lineage>
        <taxon>Archaea</taxon>
        <taxon>Methanobacteriati</taxon>
        <taxon>Methanobacteriota</taxon>
        <taxon>Stenosarchaea group</taxon>
        <taxon>Halobacteria</taxon>
        <taxon>Halobacteriales</taxon>
        <taxon>Haloferacaceae</taxon>
        <taxon>Haloferax</taxon>
    </lineage>
</organism>
<dbReference type="InterPro" id="IPR005913">
    <property type="entry name" value="dTDP_dehydrorham_reduct"/>
</dbReference>
<dbReference type="SUPFAM" id="SSF51735">
    <property type="entry name" value="NAD(P)-binding Rossmann-fold domains"/>
    <property type="match status" value="1"/>
</dbReference>
<protein>
    <submittedName>
        <fullName evidence="2">dTDP-4-dehydrorhamnose reductase</fullName>
    </submittedName>
</protein>
<evidence type="ECO:0000313" key="2">
    <source>
        <dbReference type="EMBL" id="CQR48717.1"/>
    </source>
</evidence>
<name>A0A0D6JLC7_9EURY</name>
<accession>A0A0D6JLC7</accession>
<dbReference type="EMBL" id="CSTE01000001">
    <property type="protein sequence ID" value="CQR48717.1"/>
    <property type="molecule type" value="Genomic_DNA"/>
</dbReference>
<dbReference type="OrthoDB" id="4907at2157"/>
<sequence>MYAFVIGANGLLGSVVVQTLREQGHEVVGGYHSKEPAFDCPLHQVNITDTERVVALLDEYEVDVVINCAAYTDVDGCESNPELAMAVNGTAPGDLAAVCDDREISFVHYSTDYVFDGETDGFYEEGDDPAPIQEYGRSKLAGEHAVRDVNPDGLILRLSFVYGARGDTGDLVGFPQWVASTLAAGETVPLFTDQTMTPSRAGNVATTTLELLDSGSTGTFHVASQSAVTPYEFGEAICGVIDGDATLIESSVMADLDRSAARPRRSCLDVSNVEGELGRSQPTLETDLTALEAAFSDYSS</sequence>
<dbReference type="InterPro" id="IPR036291">
    <property type="entry name" value="NAD(P)-bd_dom_sf"/>
</dbReference>
<evidence type="ECO:0000259" key="1">
    <source>
        <dbReference type="Pfam" id="PF04321"/>
    </source>
</evidence>
<dbReference type="RefSeq" id="WP_089776761.1">
    <property type="nucleotide sequence ID" value="NZ_CABLRR010000001.1"/>
</dbReference>
<dbReference type="Pfam" id="PF04321">
    <property type="entry name" value="RmlD_sub_bind"/>
    <property type="match status" value="1"/>
</dbReference>
<dbReference type="PANTHER" id="PTHR10491">
    <property type="entry name" value="DTDP-4-DEHYDRORHAMNOSE REDUCTASE"/>
    <property type="match status" value="1"/>
</dbReference>
<dbReference type="CDD" id="cd05254">
    <property type="entry name" value="dTDP_HR_like_SDR_e"/>
    <property type="match status" value="1"/>
</dbReference>
<dbReference type="PANTHER" id="PTHR10491:SF4">
    <property type="entry name" value="METHIONINE ADENOSYLTRANSFERASE 2 SUBUNIT BETA"/>
    <property type="match status" value="1"/>
</dbReference>
<evidence type="ECO:0000313" key="3">
    <source>
        <dbReference type="Proteomes" id="UP000198902"/>
    </source>
</evidence>